<dbReference type="GeneID" id="92814389"/>
<feature type="domain" description="ABC transporter" evidence="9">
    <location>
        <begin position="238"/>
        <end position="492"/>
    </location>
</feature>
<dbReference type="PROSITE" id="PS00211">
    <property type="entry name" value="ABC_TRANSPORTER_1"/>
    <property type="match status" value="1"/>
</dbReference>
<sequence>MTLLKLEGIRKRFGATQALGGVSFDLNAGEIHALMGENGAGKSTLMKILAGNLAADSGKIFVDGQEVHISSPNDARKHGIAIIHQEINTVPNLTVAENLCLGVEPLKHGILDREKMRSDARAKLSAIGVDIDVNRPLGSFSIGMQQMVEIARAAAEDARILVLDEPTAALSRAETEDLFRIIREQQQNGVGLIYITHRMEEVWKLADRVSVLRDGTSVGTQLLAELTPDEIVRMMVGRKIGDLYEHADRASGEVVLEAKDLKAPGVDDVSFKARAGQILGFAGLVGAGRSETVRLLMGADPMSSGTLLLKGERYHPKSPKEALESGIAMVPESRKEQGLFLDHTTASNISIASLGDFTKLGVLARGAIRKKVRQIMEVLNIRKTSTSLPVRALSGGNQQKALLGRTLMAGADLLIFDEPTRGVDIGAKREIYEIMNDLAKEGKTIIMVSSDLPEVLGMSDRIIVMRKGKVVGELDARDATEESVMSLATGATKEQA</sequence>
<dbReference type="SMART" id="SM00382">
    <property type="entry name" value="AAA"/>
    <property type="match status" value="2"/>
</dbReference>
<evidence type="ECO:0000256" key="8">
    <source>
        <dbReference type="ARBA" id="ARBA00023136"/>
    </source>
</evidence>
<dbReference type="InterPro" id="IPR003439">
    <property type="entry name" value="ABC_transporter-like_ATP-bd"/>
</dbReference>
<evidence type="ECO:0000259" key="9">
    <source>
        <dbReference type="PROSITE" id="PS50893"/>
    </source>
</evidence>
<keyword evidence="4" id="KW-0677">Repeat</keyword>
<dbReference type="EMBL" id="JAWNFV010000013">
    <property type="protein sequence ID" value="MDY5140954.1"/>
    <property type="molecule type" value="Genomic_DNA"/>
</dbReference>
<evidence type="ECO:0000256" key="6">
    <source>
        <dbReference type="ARBA" id="ARBA00022840"/>
    </source>
</evidence>
<evidence type="ECO:0000313" key="13">
    <source>
        <dbReference type="Proteomes" id="UP001288320"/>
    </source>
</evidence>
<evidence type="ECO:0000313" key="10">
    <source>
        <dbReference type="EMBL" id="MDY5140954.1"/>
    </source>
</evidence>
<evidence type="ECO:0000313" key="12">
    <source>
        <dbReference type="Proteomes" id="UP001284901"/>
    </source>
</evidence>
<dbReference type="GO" id="GO:0005524">
    <property type="term" value="F:ATP binding"/>
    <property type="evidence" value="ECO:0007669"/>
    <property type="project" value="UniProtKB-KW"/>
</dbReference>
<comment type="subcellular location">
    <subcellularLocation>
        <location evidence="1">Cell membrane</location>
        <topology evidence="1">Peripheral membrane protein</topology>
    </subcellularLocation>
</comment>
<evidence type="ECO:0000313" key="11">
    <source>
        <dbReference type="EMBL" id="MDY5146635.1"/>
    </source>
</evidence>
<gene>
    <name evidence="10" type="ORF">R6G74_06480</name>
    <name evidence="11" type="ORF">R6P33_06350</name>
</gene>
<dbReference type="PANTHER" id="PTHR43790:SF9">
    <property type="entry name" value="GALACTOFURANOSE TRANSPORTER ATP-BINDING PROTEIN YTFR"/>
    <property type="match status" value="1"/>
</dbReference>
<dbReference type="CDD" id="cd03215">
    <property type="entry name" value="ABC_Carb_Monos_II"/>
    <property type="match status" value="1"/>
</dbReference>
<dbReference type="RefSeq" id="WP_081690054.1">
    <property type="nucleotide sequence ID" value="NZ_CAUPFC010000009.1"/>
</dbReference>
<dbReference type="CDD" id="cd03216">
    <property type="entry name" value="ABC_Carb_Monos_I"/>
    <property type="match status" value="1"/>
</dbReference>
<dbReference type="GO" id="GO:0016887">
    <property type="term" value="F:ATP hydrolysis activity"/>
    <property type="evidence" value="ECO:0007669"/>
    <property type="project" value="InterPro"/>
</dbReference>
<keyword evidence="8" id="KW-0472">Membrane</keyword>
<organism evidence="10 13">
    <name type="scientific">Actinotignum timonense</name>
    <dbReference type="NCBI Taxonomy" id="1870995"/>
    <lineage>
        <taxon>Bacteria</taxon>
        <taxon>Bacillati</taxon>
        <taxon>Actinomycetota</taxon>
        <taxon>Actinomycetes</taxon>
        <taxon>Actinomycetales</taxon>
        <taxon>Actinomycetaceae</taxon>
        <taxon>Actinotignum</taxon>
    </lineage>
</organism>
<accession>A0AAW9HGP0</accession>
<keyword evidence="3" id="KW-1003">Cell membrane</keyword>
<dbReference type="InterPro" id="IPR017871">
    <property type="entry name" value="ABC_transporter-like_CS"/>
</dbReference>
<dbReference type="AlphaFoldDB" id="A0AAW9HGP0"/>
<comment type="caution">
    <text evidence="10">The sequence shown here is derived from an EMBL/GenBank/DDBJ whole genome shotgun (WGS) entry which is preliminary data.</text>
</comment>
<dbReference type="Gene3D" id="3.40.50.300">
    <property type="entry name" value="P-loop containing nucleotide triphosphate hydrolases"/>
    <property type="match status" value="2"/>
</dbReference>
<dbReference type="Proteomes" id="UP001284901">
    <property type="component" value="Unassembled WGS sequence"/>
</dbReference>
<keyword evidence="2" id="KW-0813">Transport</keyword>
<dbReference type="InterPro" id="IPR027417">
    <property type="entry name" value="P-loop_NTPase"/>
</dbReference>
<keyword evidence="12" id="KW-1185">Reference proteome</keyword>
<evidence type="ECO:0000256" key="3">
    <source>
        <dbReference type="ARBA" id="ARBA00022475"/>
    </source>
</evidence>
<dbReference type="EMBL" id="JAWNFY010000016">
    <property type="protein sequence ID" value="MDY5146635.1"/>
    <property type="molecule type" value="Genomic_DNA"/>
</dbReference>
<evidence type="ECO:0000256" key="5">
    <source>
        <dbReference type="ARBA" id="ARBA00022741"/>
    </source>
</evidence>
<protein>
    <submittedName>
        <fullName evidence="10">Sugar ABC transporter ATP-binding protein</fullName>
    </submittedName>
</protein>
<dbReference type="InterPro" id="IPR050107">
    <property type="entry name" value="ABC_carbohydrate_import_ATPase"/>
</dbReference>
<dbReference type="SUPFAM" id="SSF52540">
    <property type="entry name" value="P-loop containing nucleoside triphosphate hydrolases"/>
    <property type="match status" value="2"/>
</dbReference>
<evidence type="ECO:0000256" key="7">
    <source>
        <dbReference type="ARBA" id="ARBA00022967"/>
    </source>
</evidence>
<dbReference type="PROSITE" id="PS50893">
    <property type="entry name" value="ABC_TRANSPORTER_2"/>
    <property type="match status" value="2"/>
</dbReference>
<proteinExistence type="predicted"/>
<evidence type="ECO:0000256" key="1">
    <source>
        <dbReference type="ARBA" id="ARBA00004202"/>
    </source>
</evidence>
<evidence type="ECO:0000256" key="4">
    <source>
        <dbReference type="ARBA" id="ARBA00022737"/>
    </source>
</evidence>
<dbReference type="GO" id="GO:0005886">
    <property type="term" value="C:plasma membrane"/>
    <property type="evidence" value="ECO:0007669"/>
    <property type="project" value="UniProtKB-SubCell"/>
</dbReference>
<keyword evidence="7" id="KW-1278">Translocase</keyword>
<evidence type="ECO:0000256" key="2">
    <source>
        <dbReference type="ARBA" id="ARBA00022448"/>
    </source>
</evidence>
<dbReference type="InterPro" id="IPR003593">
    <property type="entry name" value="AAA+_ATPase"/>
</dbReference>
<feature type="domain" description="ABC transporter" evidence="9">
    <location>
        <begin position="4"/>
        <end position="239"/>
    </location>
</feature>
<reference evidence="10 12" key="1">
    <citation type="submission" date="2023-10" db="EMBL/GenBank/DDBJ databases">
        <title>Whole Genome based description of the genera Actinobaculum and Actinotignum reveals a complex phylogenetic relationship within the species included in the genus Actinotignum.</title>
        <authorList>
            <person name="Jensen C.S."/>
            <person name="Dargis R."/>
            <person name="Kemp M."/>
            <person name="Christensen J.J."/>
        </authorList>
    </citation>
    <scope>NUCLEOTIDE SEQUENCE</scope>
    <source>
        <strain evidence="11 12">SLA_B089</strain>
        <strain evidence="10">SLA_B245</strain>
    </source>
</reference>
<dbReference type="Proteomes" id="UP001288320">
    <property type="component" value="Unassembled WGS sequence"/>
</dbReference>
<dbReference type="FunFam" id="3.40.50.300:FF:000127">
    <property type="entry name" value="Ribose import ATP-binding protein RbsA"/>
    <property type="match status" value="1"/>
</dbReference>
<keyword evidence="6 10" id="KW-0067">ATP-binding</keyword>
<keyword evidence="5" id="KW-0547">Nucleotide-binding</keyword>
<name>A0AAW9HGP0_9ACTO</name>
<dbReference type="PANTHER" id="PTHR43790">
    <property type="entry name" value="CARBOHYDRATE TRANSPORT ATP-BINDING PROTEIN MG119-RELATED"/>
    <property type="match status" value="1"/>
</dbReference>
<dbReference type="Pfam" id="PF00005">
    <property type="entry name" value="ABC_tran"/>
    <property type="match status" value="2"/>
</dbReference>